<name>A0A5N6J431_9EURO</name>
<evidence type="ECO:0000313" key="2">
    <source>
        <dbReference type="Proteomes" id="UP000326289"/>
    </source>
</evidence>
<reference evidence="1 2" key="1">
    <citation type="submission" date="2019-04" db="EMBL/GenBank/DDBJ databases">
        <title>Fungal friends and foes A comparative genomics study of 23 Aspergillus species from section Flavi.</title>
        <authorList>
            <consortium name="DOE Joint Genome Institute"/>
            <person name="Kjaerbolling I."/>
            <person name="Vesth T.C."/>
            <person name="Frisvad J.C."/>
            <person name="Nybo J.L."/>
            <person name="Theobald S."/>
            <person name="Kildgaard S."/>
            <person name="Petersen T.I."/>
            <person name="Kuo A."/>
            <person name="Sato A."/>
            <person name="Lyhne E.K."/>
            <person name="Kogle M.E."/>
            <person name="Wiebenga A."/>
            <person name="Kun R.S."/>
            <person name="Lubbers R.J."/>
            <person name="Makela M.R."/>
            <person name="Barry K."/>
            <person name="Chovatia M."/>
            <person name="Clum A."/>
            <person name="Daum C."/>
            <person name="Haridas S."/>
            <person name="He G."/>
            <person name="LaButti K."/>
            <person name="Lipzen A."/>
            <person name="Mondo S."/>
            <person name="Pangilinan J."/>
            <person name="Riley R."/>
            <person name="Salamov A."/>
            <person name="Simmons B.A."/>
            <person name="Magnuson J.K."/>
            <person name="Henrissat B."/>
            <person name="Mortensen U.H."/>
            <person name="Larsen T.O."/>
            <person name="De vries R.P."/>
            <person name="Grigoriev I.V."/>
            <person name="Machida M."/>
            <person name="Baker S.E."/>
            <person name="Andersen M.R."/>
        </authorList>
    </citation>
    <scope>NUCLEOTIDE SEQUENCE [LARGE SCALE GENOMIC DNA]</scope>
    <source>
        <strain evidence="1 2">CBS 117635</strain>
    </source>
</reference>
<organism evidence="1 2">
    <name type="scientific">Aspergillus minisclerotigenes</name>
    <dbReference type="NCBI Taxonomy" id="656917"/>
    <lineage>
        <taxon>Eukaryota</taxon>
        <taxon>Fungi</taxon>
        <taxon>Dikarya</taxon>
        <taxon>Ascomycota</taxon>
        <taxon>Pezizomycotina</taxon>
        <taxon>Eurotiomycetes</taxon>
        <taxon>Eurotiomycetidae</taxon>
        <taxon>Eurotiales</taxon>
        <taxon>Aspergillaceae</taxon>
        <taxon>Aspergillus</taxon>
        <taxon>Aspergillus subgen. Circumdati</taxon>
    </lineage>
</organism>
<protein>
    <submittedName>
        <fullName evidence="1">Uncharacterized protein</fullName>
    </submittedName>
</protein>
<evidence type="ECO:0000313" key="1">
    <source>
        <dbReference type="EMBL" id="KAB8273546.1"/>
    </source>
</evidence>
<sequence>MRPESLQTITIWNSRRGVTSWPASRWSFISITRSLFNSLSWPLGRRLLFIYLSVTTTKRPWLAVLIALSGTHSIVSDISLSLPFVSLRSSM</sequence>
<feature type="non-terminal residue" evidence="1">
    <location>
        <position position="91"/>
    </location>
</feature>
<keyword evidence="2" id="KW-1185">Reference proteome</keyword>
<dbReference type="AlphaFoldDB" id="A0A5N6J431"/>
<proteinExistence type="predicted"/>
<accession>A0A5N6J431</accession>
<dbReference type="Proteomes" id="UP000326289">
    <property type="component" value="Unassembled WGS sequence"/>
</dbReference>
<gene>
    <name evidence="1" type="ORF">BDV30DRAFT_210437</name>
</gene>
<dbReference type="EMBL" id="ML732795">
    <property type="protein sequence ID" value="KAB8273546.1"/>
    <property type="molecule type" value="Genomic_DNA"/>
</dbReference>